<dbReference type="OMA" id="MSIENCE"/>
<dbReference type="GO" id="GO:0006824">
    <property type="term" value="P:cobalt ion transport"/>
    <property type="evidence" value="ECO:0007669"/>
    <property type="project" value="UniProtKB-KW"/>
</dbReference>
<comment type="subcellular location">
    <subcellularLocation>
        <location evidence="1">Secreted</location>
    </subcellularLocation>
</comment>
<evidence type="ECO:0000256" key="6">
    <source>
        <dbReference type="ARBA" id="ARBA00023285"/>
    </source>
</evidence>
<feature type="binding site" evidence="7">
    <location>
        <position position="188"/>
    </location>
    <ligand>
        <name>cyanocob(III)alamin</name>
        <dbReference type="ChEBI" id="CHEBI:17439"/>
    </ligand>
</feature>
<protein>
    <submittedName>
        <fullName evidence="10">Uncharacterized protein</fullName>
    </submittedName>
</protein>
<comment type="caution">
    <text evidence="10">The sequence shown here is derived from an EMBL/GenBank/DDBJ whole genome shotgun (WGS) entry which is preliminary data.</text>
</comment>
<dbReference type="PANTHER" id="PTHR10559">
    <property type="entry name" value="TRANSCOBALAMIN-1/GASTRIC INTRINSIC FACTOR"/>
    <property type="match status" value="1"/>
</dbReference>
<dbReference type="GO" id="GO:0031419">
    <property type="term" value="F:cobalamin binding"/>
    <property type="evidence" value="ECO:0007669"/>
    <property type="project" value="InterPro"/>
</dbReference>
<feature type="disulfide bond" evidence="8">
    <location>
        <begin position="109"/>
        <end position="152"/>
    </location>
</feature>
<sequence length="359" mass="39291">MEETLPEPSALIALQLASQHDRAREEQILGQLKENVIKNGTEFSPGAAAWHMMALLSSCNDPLNLVVGDQRVNLVALLTEKLEMDIAHMGSGRPLTDFHQISLAILALCKASVCLPCETIEQIFSSAVQLSIREEIAYPVDTLSIAALGLRCMSFENCVCRTSMIESALQSVIARILANVHCDGTIGDLNTTGLAVQALTANYDLLPPGSWDCRRSVGNLLQGISNGSFNNPRAASLVIPSLENRTLLDIDKLNCSRDTDDLPLIFRKGLTVDNSTPPTPTPTLPSPAHTSHTRPRIFPTAKLFTNSTSKPTTFIRVNYTVMDTVFNTFNHWLLLNVPLGSSVLDIMEEAERLLPTQFR</sequence>
<keyword evidence="6 7" id="KW-0170">Cobalt</keyword>
<feature type="binding site" evidence="7">
    <location>
        <position position="141"/>
    </location>
    <ligand>
        <name>cyanocob(III)alamin</name>
        <dbReference type="ChEBI" id="CHEBI:17439"/>
    </ligand>
</feature>
<dbReference type="PANTHER" id="PTHR10559:SF15">
    <property type="entry name" value="COBALAMIN BINDING INTRINSIC FACTOR"/>
    <property type="match status" value="1"/>
</dbReference>
<dbReference type="Proteomes" id="UP000288216">
    <property type="component" value="Unassembled WGS sequence"/>
</dbReference>
<dbReference type="GO" id="GO:0015889">
    <property type="term" value="P:cobalamin transport"/>
    <property type="evidence" value="ECO:0007669"/>
    <property type="project" value="InterPro"/>
</dbReference>
<dbReference type="InterPro" id="IPR051588">
    <property type="entry name" value="Cobalamin_Transport"/>
</dbReference>
<organism evidence="10 11">
    <name type="scientific">Scyliorhinus torazame</name>
    <name type="common">Cloudy catshark</name>
    <name type="synonym">Catulus torazame</name>
    <dbReference type="NCBI Taxonomy" id="75743"/>
    <lineage>
        <taxon>Eukaryota</taxon>
        <taxon>Metazoa</taxon>
        <taxon>Chordata</taxon>
        <taxon>Craniata</taxon>
        <taxon>Vertebrata</taxon>
        <taxon>Chondrichthyes</taxon>
        <taxon>Elasmobranchii</taxon>
        <taxon>Galeomorphii</taxon>
        <taxon>Galeoidea</taxon>
        <taxon>Carcharhiniformes</taxon>
        <taxon>Scyliorhinidae</taxon>
        <taxon>Scyliorhinus</taxon>
    </lineage>
</organism>
<dbReference type="OrthoDB" id="6343110at2759"/>
<keyword evidence="3" id="KW-0813">Transport</keyword>
<evidence type="ECO:0000256" key="8">
    <source>
        <dbReference type="PIRSR" id="PIRSR602157-2"/>
    </source>
</evidence>
<reference evidence="10 11" key="1">
    <citation type="journal article" date="2018" name="Nat. Ecol. Evol.">
        <title>Shark genomes provide insights into elasmobranch evolution and the origin of vertebrates.</title>
        <authorList>
            <person name="Hara Y"/>
            <person name="Yamaguchi K"/>
            <person name="Onimaru K"/>
            <person name="Kadota M"/>
            <person name="Koyanagi M"/>
            <person name="Keeley SD"/>
            <person name="Tatsumi K"/>
            <person name="Tanaka K"/>
            <person name="Motone F"/>
            <person name="Kageyama Y"/>
            <person name="Nozu R"/>
            <person name="Adachi N"/>
            <person name="Nishimura O"/>
            <person name="Nakagawa R"/>
            <person name="Tanegashima C"/>
            <person name="Kiyatake I"/>
            <person name="Matsumoto R"/>
            <person name="Murakumo K"/>
            <person name="Nishida K"/>
            <person name="Terakita A"/>
            <person name="Kuratani S"/>
            <person name="Sato K"/>
            <person name="Hyodo S Kuraku.S."/>
        </authorList>
    </citation>
    <scope>NUCLEOTIDE SEQUENCE [LARGE SCALE GENOMIC DNA]</scope>
</reference>
<dbReference type="Gene3D" id="1.50.10.20">
    <property type="match status" value="1"/>
</dbReference>
<dbReference type="InterPro" id="IPR002157">
    <property type="entry name" value="Cbl-bd_prot"/>
</dbReference>
<evidence type="ECO:0000313" key="10">
    <source>
        <dbReference type="EMBL" id="GCB76095.1"/>
    </source>
</evidence>
<proteinExistence type="inferred from homology"/>
<evidence type="ECO:0000256" key="3">
    <source>
        <dbReference type="ARBA" id="ARBA00022426"/>
    </source>
</evidence>
<dbReference type="AlphaFoldDB" id="A0A401PSJ9"/>
<accession>A0A401PSJ9</accession>
<dbReference type="EMBL" id="BFAA01017785">
    <property type="protein sequence ID" value="GCB76095.1"/>
    <property type="molecule type" value="Genomic_DNA"/>
</dbReference>
<keyword evidence="3" id="KW-0406">Ion transport</keyword>
<keyword evidence="8" id="KW-1015">Disulfide bond</keyword>
<keyword evidence="3" id="KW-0171">Cobalt transport</keyword>
<name>A0A401PSJ9_SCYTO</name>
<keyword evidence="11" id="KW-1185">Reference proteome</keyword>
<evidence type="ECO:0000256" key="2">
    <source>
        <dbReference type="ARBA" id="ARBA00006449"/>
    </source>
</evidence>
<keyword evidence="5" id="KW-0732">Signal</keyword>
<evidence type="ECO:0000313" key="11">
    <source>
        <dbReference type="Proteomes" id="UP000288216"/>
    </source>
</evidence>
<dbReference type="GO" id="GO:0005615">
    <property type="term" value="C:extracellular space"/>
    <property type="evidence" value="ECO:0007669"/>
    <property type="project" value="TreeGrafter"/>
</dbReference>
<evidence type="ECO:0000256" key="9">
    <source>
        <dbReference type="SAM" id="MobiDB-lite"/>
    </source>
</evidence>
<feature type="binding site" evidence="7">
    <location>
        <begin position="96"/>
        <end position="100"/>
    </location>
    <ligand>
        <name>cyanocob(III)alamin</name>
        <dbReference type="ChEBI" id="CHEBI:17439"/>
    </ligand>
</feature>
<evidence type="ECO:0000256" key="7">
    <source>
        <dbReference type="PIRSR" id="PIRSR602157-1"/>
    </source>
</evidence>
<evidence type="ECO:0000256" key="1">
    <source>
        <dbReference type="ARBA" id="ARBA00004613"/>
    </source>
</evidence>
<evidence type="ECO:0000256" key="4">
    <source>
        <dbReference type="ARBA" id="ARBA00022525"/>
    </source>
</evidence>
<dbReference type="Pfam" id="PF01122">
    <property type="entry name" value="Cobalamin_bind"/>
    <property type="match status" value="1"/>
</dbReference>
<gene>
    <name evidence="10" type="ORF">scyTo_0020979</name>
</gene>
<comment type="similarity">
    <text evidence="2">Belongs to the eukaryotic cobalamin transport proteins family.</text>
</comment>
<feature type="region of interest" description="Disordered" evidence="9">
    <location>
        <begin position="271"/>
        <end position="295"/>
    </location>
</feature>
<keyword evidence="4" id="KW-0964">Secreted</keyword>
<dbReference type="STRING" id="75743.A0A401PSJ9"/>
<evidence type="ECO:0000256" key="5">
    <source>
        <dbReference type="ARBA" id="ARBA00022729"/>
    </source>
</evidence>